<evidence type="ECO:0000313" key="1">
    <source>
        <dbReference type="EMBL" id="KAG0427412.1"/>
    </source>
</evidence>
<protein>
    <submittedName>
        <fullName evidence="1">Uncharacterized protein</fullName>
    </submittedName>
</protein>
<dbReference type="EMBL" id="JABSTQ010009628">
    <property type="protein sequence ID" value="KAG0427412.1"/>
    <property type="molecule type" value="Genomic_DNA"/>
</dbReference>
<organism evidence="1 2">
    <name type="scientific">Ixodes persulcatus</name>
    <name type="common">Taiga tick</name>
    <dbReference type="NCBI Taxonomy" id="34615"/>
    <lineage>
        <taxon>Eukaryota</taxon>
        <taxon>Metazoa</taxon>
        <taxon>Ecdysozoa</taxon>
        <taxon>Arthropoda</taxon>
        <taxon>Chelicerata</taxon>
        <taxon>Arachnida</taxon>
        <taxon>Acari</taxon>
        <taxon>Parasitiformes</taxon>
        <taxon>Ixodida</taxon>
        <taxon>Ixodoidea</taxon>
        <taxon>Ixodidae</taxon>
        <taxon>Ixodinae</taxon>
        <taxon>Ixodes</taxon>
    </lineage>
</organism>
<reference evidence="1 2" key="1">
    <citation type="journal article" date="2020" name="Cell">
        <title>Large-Scale Comparative Analyses of Tick Genomes Elucidate Their Genetic Diversity and Vector Capacities.</title>
        <authorList>
            <consortium name="Tick Genome and Microbiome Consortium (TIGMIC)"/>
            <person name="Jia N."/>
            <person name="Wang J."/>
            <person name="Shi W."/>
            <person name="Du L."/>
            <person name="Sun Y."/>
            <person name="Zhan W."/>
            <person name="Jiang J.F."/>
            <person name="Wang Q."/>
            <person name="Zhang B."/>
            <person name="Ji P."/>
            <person name="Bell-Sakyi L."/>
            <person name="Cui X.M."/>
            <person name="Yuan T.T."/>
            <person name="Jiang B.G."/>
            <person name="Yang W.F."/>
            <person name="Lam T.T."/>
            <person name="Chang Q.C."/>
            <person name="Ding S.J."/>
            <person name="Wang X.J."/>
            <person name="Zhu J.G."/>
            <person name="Ruan X.D."/>
            <person name="Zhao L."/>
            <person name="Wei J.T."/>
            <person name="Ye R.Z."/>
            <person name="Que T.C."/>
            <person name="Du C.H."/>
            <person name="Zhou Y.H."/>
            <person name="Cheng J.X."/>
            <person name="Dai P.F."/>
            <person name="Guo W.B."/>
            <person name="Han X.H."/>
            <person name="Huang E.J."/>
            <person name="Li L.F."/>
            <person name="Wei W."/>
            <person name="Gao Y.C."/>
            <person name="Liu J.Z."/>
            <person name="Shao H.Z."/>
            <person name="Wang X."/>
            <person name="Wang C.C."/>
            <person name="Yang T.C."/>
            <person name="Huo Q.B."/>
            <person name="Li W."/>
            <person name="Chen H.Y."/>
            <person name="Chen S.E."/>
            <person name="Zhou L.G."/>
            <person name="Ni X.B."/>
            <person name="Tian J.H."/>
            <person name="Sheng Y."/>
            <person name="Liu T."/>
            <person name="Pan Y.S."/>
            <person name="Xia L.Y."/>
            <person name="Li J."/>
            <person name="Zhao F."/>
            <person name="Cao W.C."/>
        </authorList>
    </citation>
    <scope>NUCLEOTIDE SEQUENCE [LARGE SCALE GENOMIC DNA]</scope>
    <source>
        <strain evidence="1">Iper-2018</strain>
    </source>
</reference>
<name>A0AC60Q1E6_IXOPE</name>
<evidence type="ECO:0000313" key="2">
    <source>
        <dbReference type="Proteomes" id="UP000805193"/>
    </source>
</evidence>
<comment type="caution">
    <text evidence="1">The sequence shown here is derived from an EMBL/GenBank/DDBJ whole genome shotgun (WGS) entry which is preliminary data.</text>
</comment>
<gene>
    <name evidence="1" type="ORF">HPB47_025540</name>
</gene>
<accession>A0AC60Q1E6</accession>
<sequence>MKAQCAKRLGKEIQGNTEVLRGVGGECMSLDEVRVKFRCDEHEVDETTMRVVEDNVFTGPDVIIGTDIIDHPHLVLIRKHGQTALVDERRYPFLQDFHVEMDDNRVVLRASETVTVPKNCIHNGHNRRAPGYVVQSGRGGVASKCSRSRYDDVGPRSPADIPVELGPRTQTTLIFTVRHSINWSPATAARMEETVGDRGDADEWHALTASVESECKRISVGVSPPVAVSRSASSTPRRSARSSASRESSPGGSRILEVEPKARQQAAAVVEPDSGSVAASQ</sequence>
<proteinExistence type="predicted"/>
<keyword evidence="2" id="KW-1185">Reference proteome</keyword>
<dbReference type="Proteomes" id="UP000805193">
    <property type="component" value="Unassembled WGS sequence"/>
</dbReference>